<dbReference type="RefSeq" id="WP_380012205.1">
    <property type="nucleotide sequence ID" value="NZ_JBHLYR010000049.1"/>
</dbReference>
<dbReference type="EMBL" id="JBHLYR010000049">
    <property type="protein sequence ID" value="MFB9993415.1"/>
    <property type="molecule type" value="Genomic_DNA"/>
</dbReference>
<reference evidence="1 2" key="1">
    <citation type="submission" date="2024-09" db="EMBL/GenBank/DDBJ databases">
        <authorList>
            <person name="Sun Q."/>
            <person name="Mori K."/>
        </authorList>
    </citation>
    <scope>NUCLEOTIDE SEQUENCE [LARGE SCALE GENOMIC DNA]</scope>
    <source>
        <strain evidence="1 2">JCM 13503</strain>
    </source>
</reference>
<sequence>MTTRPRPTKPTDLIALVESLDEGCAQTEKELELTLGYALQANDTEAILVAEERLQRMQRARRGWAECIADMTRYPEWEAVARGLLVVNPAEVKHRVSA</sequence>
<comment type="caution">
    <text evidence="1">The sequence shown here is derived from an EMBL/GenBank/DDBJ whole genome shotgun (WGS) entry which is preliminary data.</text>
</comment>
<name>A0ABV6B145_9DEIO</name>
<gene>
    <name evidence="1" type="ORF">ACFFLM_15720</name>
</gene>
<dbReference type="Proteomes" id="UP001589733">
    <property type="component" value="Unassembled WGS sequence"/>
</dbReference>
<protein>
    <submittedName>
        <fullName evidence="1">Uncharacterized protein</fullName>
    </submittedName>
</protein>
<evidence type="ECO:0000313" key="2">
    <source>
        <dbReference type="Proteomes" id="UP001589733"/>
    </source>
</evidence>
<keyword evidence="2" id="KW-1185">Reference proteome</keyword>
<evidence type="ECO:0000313" key="1">
    <source>
        <dbReference type="EMBL" id="MFB9993415.1"/>
    </source>
</evidence>
<organism evidence="1 2">
    <name type="scientific">Deinococcus oregonensis</name>
    <dbReference type="NCBI Taxonomy" id="1805970"/>
    <lineage>
        <taxon>Bacteria</taxon>
        <taxon>Thermotogati</taxon>
        <taxon>Deinococcota</taxon>
        <taxon>Deinococci</taxon>
        <taxon>Deinococcales</taxon>
        <taxon>Deinococcaceae</taxon>
        <taxon>Deinococcus</taxon>
    </lineage>
</organism>
<accession>A0ABV6B145</accession>
<proteinExistence type="predicted"/>